<accession>W6UNA2</accession>
<dbReference type="AlphaFoldDB" id="W6UNA2"/>
<protein>
    <submittedName>
        <fullName evidence="1">Uncharacterized protein</fullName>
    </submittedName>
</protein>
<evidence type="ECO:0000313" key="1">
    <source>
        <dbReference type="EMBL" id="EUB62623.1"/>
    </source>
</evidence>
<evidence type="ECO:0000313" key="2">
    <source>
        <dbReference type="Proteomes" id="UP000019149"/>
    </source>
</evidence>
<name>W6UNA2_ECHGR</name>
<dbReference type="KEGG" id="egl:EGR_02419"/>
<keyword evidence="2" id="KW-1185">Reference proteome</keyword>
<organism evidence="1 2">
    <name type="scientific">Echinococcus granulosus</name>
    <name type="common">Hydatid tapeworm</name>
    <dbReference type="NCBI Taxonomy" id="6210"/>
    <lineage>
        <taxon>Eukaryota</taxon>
        <taxon>Metazoa</taxon>
        <taxon>Spiralia</taxon>
        <taxon>Lophotrochozoa</taxon>
        <taxon>Platyhelminthes</taxon>
        <taxon>Cestoda</taxon>
        <taxon>Eucestoda</taxon>
        <taxon>Cyclophyllidea</taxon>
        <taxon>Taeniidae</taxon>
        <taxon>Echinococcus</taxon>
        <taxon>Echinococcus granulosus group</taxon>
    </lineage>
</organism>
<dbReference type="RefSeq" id="XP_024353819.1">
    <property type="nucleotide sequence ID" value="XM_024491668.1"/>
</dbReference>
<dbReference type="GeneID" id="36338134"/>
<sequence>MSFVLSKFLTLPLISINKPHVIPYFPSSTILYSCRMVFLLTRNFDQSSKLTKFVCQLPTFIRPYHFLHRYDGCAFSGNERTRKFLKVFLRYDFGFFTARKDSYGASLSTRQYFEKSKEEYLTPPLVDIQAFLSQMHFDKHLGSAITLPIFNVMDIACWLKDKIALNLLINKLTWHGFHLVRWGTYWMIMQNFKVCVFYLFQWNLAQTISTSSSLYIGSVHSNYEIAMKREDGEKSASLFHMLLETLVYVLIMHIDEILNRFGGVHPKLAKVTEVNGN</sequence>
<proteinExistence type="predicted"/>
<gene>
    <name evidence="1" type="ORF">EGR_02419</name>
</gene>
<reference evidence="1 2" key="1">
    <citation type="journal article" date="2013" name="Nat. Genet.">
        <title>The genome of the hydatid tapeworm Echinococcus granulosus.</title>
        <authorList>
            <person name="Zheng H."/>
            <person name="Zhang W."/>
            <person name="Zhang L."/>
            <person name="Zhang Z."/>
            <person name="Li J."/>
            <person name="Lu G."/>
            <person name="Zhu Y."/>
            <person name="Wang Y."/>
            <person name="Huang Y."/>
            <person name="Liu J."/>
            <person name="Kang H."/>
            <person name="Chen J."/>
            <person name="Wang L."/>
            <person name="Chen A."/>
            <person name="Yu S."/>
            <person name="Gao Z."/>
            <person name="Jin L."/>
            <person name="Gu W."/>
            <person name="Wang Z."/>
            <person name="Zhao L."/>
            <person name="Shi B."/>
            <person name="Wen H."/>
            <person name="Lin R."/>
            <person name="Jones M.K."/>
            <person name="Brejova B."/>
            <person name="Vinar T."/>
            <person name="Zhao G."/>
            <person name="McManus D.P."/>
            <person name="Chen Z."/>
            <person name="Zhou Y."/>
            <person name="Wang S."/>
        </authorList>
    </citation>
    <scope>NUCLEOTIDE SEQUENCE [LARGE SCALE GENOMIC DNA]</scope>
</reference>
<dbReference type="CTD" id="36338134"/>
<dbReference type="Proteomes" id="UP000019149">
    <property type="component" value="Unassembled WGS sequence"/>
</dbReference>
<comment type="caution">
    <text evidence="1">The sequence shown here is derived from an EMBL/GenBank/DDBJ whole genome shotgun (WGS) entry which is preliminary data.</text>
</comment>
<dbReference type="PROSITE" id="PS51257">
    <property type="entry name" value="PROKAR_LIPOPROTEIN"/>
    <property type="match status" value="1"/>
</dbReference>
<dbReference type="EMBL" id="APAU02000011">
    <property type="protein sequence ID" value="EUB62623.1"/>
    <property type="molecule type" value="Genomic_DNA"/>
</dbReference>